<name>A0AAE7DD68_9PSED</name>
<organism evidence="2 3">
    <name type="scientific">Pseudomonas umsongensis</name>
    <dbReference type="NCBI Taxonomy" id="198618"/>
    <lineage>
        <taxon>Bacteria</taxon>
        <taxon>Pseudomonadati</taxon>
        <taxon>Pseudomonadota</taxon>
        <taxon>Gammaproteobacteria</taxon>
        <taxon>Pseudomonadales</taxon>
        <taxon>Pseudomonadaceae</taxon>
        <taxon>Pseudomonas</taxon>
    </lineage>
</organism>
<dbReference type="KEGG" id="pum:HGP31_07765"/>
<evidence type="ECO:0000313" key="2">
    <source>
        <dbReference type="EMBL" id="QJC78209.1"/>
    </source>
</evidence>
<dbReference type="RefSeq" id="WP_168757411.1">
    <property type="nucleotide sequence ID" value="NZ_CP051487.1"/>
</dbReference>
<sequence>MNPSSTTTSVITAQQIAALIDRDPSLISACKDVLPEPIPMHTGQSGRPQLCYRIEDIVDFVMNRTGFMSEIQARLCLALSPEHRRPKGQPKIVDRDDGSFFVAPTDLSRLSSEELDAYRVDRAKNHTALQNSRAKRIPNRSPSEE</sequence>
<evidence type="ECO:0000313" key="3">
    <source>
        <dbReference type="Proteomes" id="UP000501367"/>
    </source>
</evidence>
<dbReference type="AlphaFoldDB" id="A0AAE7DD68"/>
<dbReference type="Proteomes" id="UP000501367">
    <property type="component" value="Chromosome"/>
</dbReference>
<evidence type="ECO:0000256" key="1">
    <source>
        <dbReference type="SAM" id="MobiDB-lite"/>
    </source>
</evidence>
<reference evidence="2 3" key="1">
    <citation type="submission" date="2020-04" db="EMBL/GenBank/DDBJ databases">
        <authorList>
            <person name="Yao Y."/>
            <person name="He Z."/>
        </authorList>
    </citation>
    <scope>NUCLEOTIDE SEQUENCE [LARGE SCALE GENOMIC DNA]</scope>
    <source>
        <strain evidence="2 3">CY-1</strain>
    </source>
</reference>
<proteinExistence type="predicted"/>
<dbReference type="GeneID" id="72193466"/>
<feature type="region of interest" description="Disordered" evidence="1">
    <location>
        <begin position="122"/>
        <end position="145"/>
    </location>
</feature>
<gene>
    <name evidence="2" type="ORF">HGP31_07765</name>
</gene>
<accession>A0AAE7DD68</accession>
<protein>
    <submittedName>
        <fullName evidence="2">Uncharacterized protein</fullName>
    </submittedName>
</protein>
<dbReference type="EMBL" id="CP051487">
    <property type="protein sequence ID" value="QJC78209.1"/>
    <property type="molecule type" value="Genomic_DNA"/>
</dbReference>